<evidence type="ECO:0000256" key="1">
    <source>
        <dbReference type="SAM" id="SignalP"/>
    </source>
</evidence>
<dbReference type="InterPro" id="IPR054816">
    <property type="entry name" value="Lipoprotein_mollicutes-type_CS"/>
</dbReference>
<sequence length="180" mass="20776">MKGNKIIMKKILSLLGTITLIGTSTTSLVACNTSQYSKDELTKLKAENKIDTTNQQIKDNLEWIAPQEKPFKNNVDNKYYFVVWRGKKTNDWRIVKFKNDIDLNIPAGKRTLDNLSGYDLNLTNSGIKDINLNIFKSGIASFSHWWNRNDDYFKSVYRWNSDTSELNLMVDKDGNLKVIE</sequence>
<accession>A0A0K2JF68</accession>
<gene>
    <name evidence="2" type="ORF">SKUN_00143</name>
</gene>
<dbReference type="PROSITE" id="PS51257">
    <property type="entry name" value="PROKAR_LIPOPROTEIN"/>
    <property type="match status" value="1"/>
</dbReference>
<keyword evidence="2" id="KW-0449">Lipoprotein</keyword>
<dbReference type="PATRIC" id="fig|273035.7.peg.168"/>
<reference evidence="2 3" key="1">
    <citation type="journal article" date="2015" name="Genome Announc.">
        <title>Complete Genome Sequence of Spiroplasma kunkelii Strain CR2-3x, Causal Agent of Corn Stunt Disease in Zea mays L.</title>
        <authorList>
            <person name="Davis R.E."/>
            <person name="Shao J."/>
            <person name="Dally E.L."/>
            <person name="Zhao Y."/>
            <person name="Gasparich G.E."/>
            <person name="Gaynor B.J."/>
            <person name="Athey J.C."/>
            <person name="Harrison N.A."/>
            <person name="Donofrio N."/>
        </authorList>
    </citation>
    <scope>NUCLEOTIDE SEQUENCE [LARGE SCALE GENOMIC DNA]</scope>
    <source>
        <strain evidence="2 3">CR2-3x</strain>
    </source>
</reference>
<dbReference type="EMBL" id="CP010899">
    <property type="protein sequence ID" value="ALA97067.1"/>
    <property type="molecule type" value="Genomic_DNA"/>
</dbReference>
<evidence type="ECO:0000313" key="3">
    <source>
        <dbReference type="Proteomes" id="UP000062963"/>
    </source>
</evidence>
<dbReference type="Proteomes" id="UP000062963">
    <property type="component" value="Chromosome"/>
</dbReference>
<protein>
    <submittedName>
        <fullName evidence="2">Putative lipoprotein</fullName>
    </submittedName>
</protein>
<feature type="chain" id="PRO_5005479647" evidence="1">
    <location>
        <begin position="30"/>
        <end position="180"/>
    </location>
</feature>
<name>A0A0K2JF68_SPIKU</name>
<keyword evidence="3" id="KW-1185">Reference proteome</keyword>
<dbReference type="NCBIfam" id="NF038029">
    <property type="entry name" value="LP_plasma"/>
    <property type="match status" value="1"/>
</dbReference>
<evidence type="ECO:0000313" key="2">
    <source>
        <dbReference type="EMBL" id="ALA97067.1"/>
    </source>
</evidence>
<proteinExistence type="predicted"/>
<organism evidence="2 3">
    <name type="scientific">Spiroplasma kunkelii CR2-3x</name>
    <dbReference type="NCBI Taxonomy" id="273035"/>
    <lineage>
        <taxon>Bacteria</taxon>
        <taxon>Bacillati</taxon>
        <taxon>Mycoplasmatota</taxon>
        <taxon>Mollicutes</taxon>
        <taxon>Entomoplasmatales</taxon>
        <taxon>Spiroplasmataceae</taxon>
        <taxon>Spiroplasma</taxon>
    </lineage>
</organism>
<dbReference type="STRING" id="273035.SKUN_00143"/>
<dbReference type="KEGG" id="skn:SKUN_00143"/>
<feature type="signal peptide" evidence="1">
    <location>
        <begin position="1"/>
        <end position="29"/>
    </location>
</feature>
<dbReference type="AlphaFoldDB" id="A0A0K2JF68"/>
<keyword evidence="1" id="KW-0732">Signal</keyword>